<dbReference type="Pfam" id="PF23140">
    <property type="entry name" value="Gp80"/>
    <property type="match status" value="1"/>
</dbReference>
<keyword evidence="2" id="KW-1185">Reference proteome</keyword>
<gene>
    <name evidence="1" type="ORF">CCO03_16965</name>
</gene>
<name>A0A1Y0ER49_9BURK</name>
<proteinExistence type="predicted"/>
<dbReference type="KEGG" id="cser:CCO03_16965"/>
<dbReference type="AlphaFoldDB" id="A0A1Y0ER49"/>
<dbReference type="EMBL" id="CP021455">
    <property type="protein sequence ID" value="ARU06137.1"/>
    <property type="molecule type" value="Genomic_DNA"/>
</dbReference>
<accession>A0A1Y0ER49</accession>
<evidence type="ECO:0000313" key="1">
    <source>
        <dbReference type="EMBL" id="ARU06137.1"/>
    </source>
</evidence>
<sequence length="171" mass="18161">MAIHGLIFKQCPAQEALAQGGQPRMKSSVYANLHLRHIFLGEPIPGLSEVPTVGPLTTLYMALHTDDPGAAGNQATNECNYTGYGRMPIPRDPSAWTVSGNTVSPINTIEFPEMTGGANQTAKYVTIGTAPTGGGMVLYRGVLDPNIPITLNFLPRVKNTSTITELTVPAV</sequence>
<organism evidence="1 2">
    <name type="scientific">Comamonas serinivorans</name>
    <dbReference type="NCBI Taxonomy" id="1082851"/>
    <lineage>
        <taxon>Bacteria</taxon>
        <taxon>Pseudomonadati</taxon>
        <taxon>Pseudomonadota</taxon>
        <taxon>Betaproteobacteria</taxon>
        <taxon>Burkholderiales</taxon>
        <taxon>Comamonadaceae</taxon>
        <taxon>Comamonas</taxon>
    </lineage>
</organism>
<dbReference type="Proteomes" id="UP000196138">
    <property type="component" value="Chromosome"/>
</dbReference>
<evidence type="ECO:0000313" key="2">
    <source>
        <dbReference type="Proteomes" id="UP000196138"/>
    </source>
</evidence>
<dbReference type="InterPro" id="IPR056908">
    <property type="entry name" value="Gp80-like"/>
</dbReference>
<reference evidence="1 2" key="1">
    <citation type="submission" date="2017-05" db="EMBL/GenBank/DDBJ databases">
        <authorList>
            <person name="Song R."/>
            <person name="Chenine A.L."/>
            <person name="Ruprecht R.M."/>
        </authorList>
    </citation>
    <scope>NUCLEOTIDE SEQUENCE [LARGE SCALE GENOMIC DNA]</scope>
    <source>
        <strain evidence="1 2">DSM 26136</strain>
    </source>
</reference>
<protein>
    <submittedName>
        <fullName evidence="1">Uncharacterized protein</fullName>
    </submittedName>
</protein>